<proteinExistence type="predicted"/>
<feature type="compositionally biased region" description="Basic and acidic residues" evidence="1">
    <location>
        <begin position="270"/>
        <end position="280"/>
    </location>
</feature>
<name>A0AAJ8M2G1_9TREE</name>
<reference evidence="3" key="2">
    <citation type="journal article" date="2022" name="Elife">
        <title>Obligate sexual reproduction of a homothallic fungus closely related to the Cryptococcus pathogenic species complex.</title>
        <authorList>
            <person name="Passer A.R."/>
            <person name="Clancey S.A."/>
            <person name="Shea T."/>
            <person name="David-Palma M."/>
            <person name="Averette A.F."/>
            <person name="Boekhout T."/>
            <person name="Porcel B.M."/>
            <person name="Nowrousian M."/>
            <person name="Cuomo C.A."/>
            <person name="Sun S."/>
            <person name="Heitman J."/>
            <person name="Coelho M.A."/>
        </authorList>
    </citation>
    <scope>NUCLEOTIDE SEQUENCE</scope>
    <source>
        <strain evidence="3">CBS 7841</strain>
    </source>
</reference>
<feature type="region of interest" description="Disordered" evidence="1">
    <location>
        <begin position="256"/>
        <end position="295"/>
    </location>
</feature>
<dbReference type="AlphaFoldDB" id="A0AAJ8M2G1"/>
<dbReference type="KEGG" id="cdep:91088893"/>
<feature type="transmembrane region" description="Helical" evidence="2">
    <location>
        <begin position="7"/>
        <end position="33"/>
    </location>
</feature>
<gene>
    <name evidence="3" type="ORF">L203_104683</name>
</gene>
<reference evidence="3" key="1">
    <citation type="submission" date="2016-06" db="EMBL/GenBank/DDBJ databases">
        <authorList>
            <person name="Cuomo C."/>
            <person name="Litvintseva A."/>
            <person name="Heitman J."/>
            <person name="Chen Y."/>
            <person name="Sun S."/>
            <person name="Springer D."/>
            <person name="Dromer F."/>
            <person name="Young S."/>
            <person name="Zeng Q."/>
            <person name="Chapman S."/>
            <person name="Gujja S."/>
            <person name="Saif S."/>
            <person name="Birren B."/>
        </authorList>
    </citation>
    <scope>NUCLEOTIDE SEQUENCE</scope>
    <source>
        <strain evidence="3">CBS 7841</strain>
    </source>
</reference>
<organism evidence="3 4">
    <name type="scientific">Cryptococcus depauperatus CBS 7841</name>
    <dbReference type="NCBI Taxonomy" id="1295531"/>
    <lineage>
        <taxon>Eukaryota</taxon>
        <taxon>Fungi</taxon>
        <taxon>Dikarya</taxon>
        <taxon>Basidiomycota</taxon>
        <taxon>Agaricomycotina</taxon>
        <taxon>Tremellomycetes</taxon>
        <taxon>Tremellales</taxon>
        <taxon>Cryptococcaceae</taxon>
        <taxon>Cryptococcus</taxon>
    </lineage>
</organism>
<dbReference type="EMBL" id="CP143788">
    <property type="protein sequence ID" value="WVN89460.1"/>
    <property type="molecule type" value="Genomic_DNA"/>
</dbReference>
<dbReference type="GeneID" id="91088893"/>
<keyword evidence="2" id="KW-0472">Membrane</keyword>
<reference evidence="3" key="3">
    <citation type="submission" date="2024-01" db="EMBL/GenBank/DDBJ databases">
        <authorList>
            <person name="Coelho M.A."/>
            <person name="David-Palma M."/>
            <person name="Shea T."/>
            <person name="Sun S."/>
            <person name="Cuomo C.A."/>
            <person name="Heitman J."/>
        </authorList>
    </citation>
    <scope>NUCLEOTIDE SEQUENCE</scope>
    <source>
        <strain evidence="3">CBS 7841</strain>
    </source>
</reference>
<evidence type="ECO:0000256" key="2">
    <source>
        <dbReference type="SAM" id="Phobius"/>
    </source>
</evidence>
<sequence length="295" mass="33435">MMCIKHMLIYVFVFPLSASPPIFLIALTIALFLRIRPCGYCLTLATILFFSTSSHSPFLNHPSSTSLSHNQTASLNHLPLQAPVPNRTLLSTNNGQIWDPRLVGYRGMDIALKRDKAKLEQEGLTSKRLGSVWQAGPEALKTYWKYTFTPLFQADFSTFLRIGIPAFLRSNIFGSSTPSGKAKELKNERKLPPGYVDLRWKGVGFVVDFGWRRTSKGIQWEIEEMLGRDWDRSELVQKIELSLDQEGEPISLVDAEHPEAQNDENSEVDPNQKVESETAHPTRKKWTSIPFIGSW</sequence>
<dbReference type="SMART" id="SM01396">
    <property type="entry name" value="BC10"/>
    <property type="match status" value="1"/>
</dbReference>
<keyword evidence="2" id="KW-0812">Transmembrane</keyword>
<dbReference type="RefSeq" id="XP_066070160.1">
    <property type="nucleotide sequence ID" value="XM_066214063.1"/>
</dbReference>
<keyword evidence="2" id="KW-1133">Transmembrane helix</keyword>
<protein>
    <submittedName>
        <fullName evidence="3">Uncharacterized protein</fullName>
    </submittedName>
</protein>
<evidence type="ECO:0000313" key="3">
    <source>
        <dbReference type="EMBL" id="WVN89460.1"/>
    </source>
</evidence>
<evidence type="ECO:0000256" key="1">
    <source>
        <dbReference type="SAM" id="MobiDB-lite"/>
    </source>
</evidence>
<evidence type="ECO:0000313" key="4">
    <source>
        <dbReference type="Proteomes" id="UP000094043"/>
    </source>
</evidence>
<accession>A0AAJ8M2G1</accession>
<dbReference type="Proteomes" id="UP000094043">
    <property type="component" value="Chromosome 5"/>
</dbReference>
<keyword evidence="4" id="KW-1185">Reference proteome</keyword>
<dbReference type="InterPro" id="IPR009598">
    <property type="entry name" value="BCALP"/>
</dbReference>